<accession>D6SPK8</accession>
<evidence type="ECO:0000313" key="4">
    <source>
        <dbReference type="Proteomes" id="UP000005496"/>
    </source>
</evidence>
<evidence type="ECO:0000259" key="2">
    <source>
        <dbReference type="Pfam" id="PF01583"/>
    </source>
</evidence>
<dbReference type="InterPro" id="IPR050512">
    <property type="entry name" value="Sulf_AdTrans/APS_kinase"/>
</dbReference>
<proteinExistence type="predicted"/>
<keyword evidence="3" id="KW-0418">Kinase</keyword>
<comment type="caution">
    <text evidence="3">The sequence shown here is derived from an EMBL/GenBank/DDBJ whole genome shotgun (WGS) entry which is preliminary data.</text>
</comment>
<evidence type="ECO:0000313" key="3">
    <source>
        <dbReference type="EMBL" id="EFI34684.1"/>
    </source>
</evidence>
<dbReference type="AlphaFoldDB" id="D6SPK8"/>
<feature type="domain" description="APS kinase" evidence="2">
    <location>
        <begin position="30"/>
        <end position="163"/>
    </location>
</feature>
<dbReference type="GO" id="GO:0004781">
    <property type="term" value="F:sulfate adenylyltransferase (ATP) activity"/>
    <property type="evidence" value="ECO:0007669"/>
    <property type="project" value="TreeGrafter"/>
</dbReference>
<dbReference type="Gene3D" id="3.40.50.300">
    <property type="entry name" value="P-loop containing nucleotide triphosphate hydrolases"/>
    <property type="match status" value="1"/>
</dbReference>
<keyword evidence="4" id="KW-1185">Reference proteome</keyword>
<dbReference type="GO" id="GO:0010134">
    <property type="term" value="P:sulfate assimilation via adenylyl sulfate reduction"/>
    <property type="evidence" value="ECO:0007669"/>
    <property type="project" value="TreeGrafter"/>
</dbReference>
<protein>
    <submittedName>
        <fullName evidence="3">Adenylylsulfate kinase</fullName>
    </submittedName>
</protein>
<dbReference type="GO" id="GO:0016301">
    <property type="term" value="F:kinase activity"/>
    <property type="evidence" value="ECO:0007669"/>
    <property type="project" value="UniProtKB-KW"/>
</dbReference>
<dbReference type="Pfam" id="PF01583">
    <property type="entry name" value="APS_kinase"/>
    <property type="match status" value="1"/>
</dbReference>
<dbReference type="PANTHER" id="PTHR42700">
    <property type="entry name" value="SULFATE ADENYLYLTRANSFERASE"/>
    <property type="match status" value="1"/>
</dbReference>
<dbReference type="Proteomes" id="UP000005496">
    <property type="component" value="Unassembled WGS sequence"/>
</dbReference>
<dbReference type="PANTHER" id="PTHR42700:SF1">
    <property type="entry name" value="SULFATE ADENYLYLTRANSFERASE"/>
    <property type="match status" value="1"/>
</dbReference>
<dbReference type="eggNOG" id="COG0529">
    <property type="taxonomic scope" value="Bacteria"/>
</dbReference>
<reference evidence="3" key="1">
    <citation type="submission" date="2010-05" db="EMBL/GenBank/DDBJ databases">
        <title>The draft genome of Desulfonatronospira thiodismutans ASO3-1.</title>
        <authorList>
            <consortium name="US DOE Joint Genome Institute (JGI-PGF)"/>
            <person name="Lucas S."/>
            <person name="Copeland A."/>
            <person name="Lapidus A."/>
            <person name="Cheng J.-F."/>
            <person name="Bruce D."/>
            <person name="Goodwin L."/>
            <person name="Pitluck S."/>
            <person name="Chertkov O."/>
            <person name="Brettin T."/>
            <person name="Detter J.C."/>
            <person name="Han C."/>
            <person name="Land M.L."/>
            <person name="Hauser L."/>
            <person name="Kyrpides N."/>
            <person name="Mikhailova N."/>
            <person name="Muyzer G."/>
            <person name="Woyke T."/>
        </authorList>
    </citation>
    <scope>NUCLEOTIDE SEQUENCE [LARGE SCALE GENOMIC DNA]</scope>
    <source>
        <strain evidence="3">ASO3-1</strain>
    </source>
</reference>
<dbReference type="GO" id="GO:0005737">
    <property type="term" value="C:cytoplasm"/>
    <property type="evidence" value="ECO:0007669"/>
    <property type="project" value="TreeGrafter"/>
</dbReference>
<dbReference type="RefSeq" id="WP_008870004.1">
    <property type="nucleotide sequence ID" value="NZ_ACJN02000002.1"/>
</dbReference>
<organism evidence="3 4">
    <name type="scientific">Desulfonatronospira thiodismutans ASO3-1</name>
    <dbReference type="NCBI Taxonomy" id="555779"/>
    <lineage>
        <taxon>Bacteria</taxon>
        <taxon>Pseudomonadati</taxon>
        <taxon>Thermodesulfobacteriota</taxon>
        <taxon>Desulfovibrionia</taxon>
        <taxon>Desulfovibrionales</taxon>
        <taxon>Desulfonatronovibrionaceae</taxon>
        <taxon>Desulfonatronospira</taxon>
    </lineage>
</organism>
<dbReference type="SUPFAM" id="SSF52540">
    <property type="entry name" value="P-loop containing nucleoside triphosphate hydrolases"/>
    <property type="match status" value="1"/>
</dbReference>
<keyword evidence="1" id="KW-0808">Transferase</keyword>
<dbReference type="EMBL" id="ACJN02000002">
    <property type="protein sequence ID" value="EFI34684.1"/>
    <property type="molecule type" value="Genomic_DNA"/>
</dbReference>
<gene>
    <name evidence="3" type="ORF">Dthio_PD2056</name>
</gene>
<evidence type="ECO:0000256" key="1">
    <source>
        <dbReference type="ARBA" id="ARBA00022679"/>
    </source>
</evidence>
<sequence>MQTLAAVATGLFCAASWLNGNTGRDPQQPGTVIWFTGLPGCGKSSICDFVLSMLRDKGFDPVLLRMDDRRKQYFPRPEYTREEREKAYGLFAREAVEYARQGRLVLMDATAPRLEMRKRVRDRVPVFAEIHIYCTLDTAMHRERSRPGGQVMAELYDKALERKKTGRDFPGLGMVIGVDQEFEVDPEAEMTLENDHLSLQEAGQKVSNFILENILCK</sequence>
<dbReference type="OrthoDB" id="9804504at2"/>
<name>D6SPK8_9BACT</name>
<dbReference type="InterPro" id="IPR059117">
    <property type="entry name" value="APS_kinase_dom"/>
</dbReference>
<dbReference type="InterPro" id="IPR027417">
    <property type="entry name" value="P-loop_NTPase"/>
</dbReference>
<dbReference type="GO" id="GO:0019379">
    <property type="term" value="P:sulfate assimilation, phosphoadenylyl sulfate reduction by phosphoadenylyl-sulfate reductase (thioredoxin)"/>
    <property type="evidence" value="ECO:0007669"/>
    <property type="project" value="TreeGrafter"/>
</dbReference>